<dbReference type="EMBL" id="BQNB010011146">
    <property type="protein sequence ID" value="GJS86783.1"/>
    <property type="molecule type" value="Genomic_DNA"/>
</dbReference>
<dbReference type="Proteomes" id="UP001151760">
    <property type="component" value="Unassembled WGS sequence"/>
</dbReference>
<comment type="caution">
    <text evidence="2">The sequence shown here is derived from an EMBL/GenBank/DDBJ whole genome shotgun (WGS) entry which is preliminary data.</text>
</comment>
<reference evidence="2" key="2">
    <citation type="submission" date="2022-01" db="EMBL/GenBank/DDBJ databases">
        <authorList>
            <person name="Yamashiro T."/>
            <person name="Shiraishi A."/>
            <person name="Satake H."/>
            <person name="Nakayama K."/>
        </authorList>
    </citation>
    <scope>NUCLEOTIDE SEQUENCE</scope>
</reference>
<name>A0ABQ4ZD81_9ASTR</name>
<keyword evidence="1" id="KW-0472">Membrane</keyword>
<organism evidence="2 4">
    <name type="scientific">Tanacetum coccineum</name>
    <dbReference type="NCBI Taxonomy" id="301880"/>
    <lineage>
        <taxon>Eukaryota</taxon>
        <taxon>Viridiplantae</taxon>
        <taxon>Streptophyta</taxon>
        <taxon>Embryophyta</taxon>
        <taxon>Tracheophyta</taxon>
        <taxon>Spermatophyta</taxon>
        <taxon>Magnoliopsida</taxon>
        <taxon>eudicotyledons</taxon>
        <taxon>Gunneridae</taxon>
        <taxon>Pentapetalae</taxon>
        <taxon>asterids</taxon>
        <taxon>campanulids</taxon>
        <taxon>Asterales</taxon>
        <taxon>Asteraceae</taxon>
        <taxon>Asteroideae</taxon>
        <taxon>Anthemideae</taxon>
        <taxon>Anthemidinae</taxon>
        <taxon>Tanacetum</taxon>
    </lineage>
</organism>
<reference evidence="2" key="1">
    <citation type="journal article" date="2022" name="Int. J. Mol. Sci.">
        <title>Draft Genome of Tanacetum Coccineum: Genomic Comparison of Closely Related Tanacetum-Family Plants.</title>
        <authorList>
            <person name="Yamashiro T."/>
            <person name="Shiraishi A."/>
            <person name="Nakayama K."/>
            <person name="Satake H."/>
        </authorList>
    </citation>
    <scope>NUCLEOTIDE SEQUENCE</scope>
</reference>
<sequence length="98" mass="10962">MRGPDAIVCGRGSGGDLLNMRESVVDESDVTRIFRDGSEQMKRGFDKLAMTILVYTPYSIRVALALLSYARDPSVRRTEFDRGEIEGGGERDCGDWRD</sequence>
<proteinExistence type="predicted"/>
<evidence type="ECO:0000256" key="1">
    <source>
        <dbReference type="SAM" id="Phobius"/>
    </source>
</evidence>
<keyword evidence="4" id="KW-1185">Reference proteome</keyword>
<keyword evidence="1" id="KW-1133">Transmembrane helix</keyword>
<feature type="transmembrane region" description="Helical" evidence="1">
    <location>
        <begin position="48"/>
        <end position="70"/>
    </location>
</feature>
<accession>A0ABQ4ZD81</accession>
<evidence type="ECO:0000313" key="4">
    <source>
        <dbReference type="Proteomes" id="UP001151760"/>
    </source>
</evidence>
<gene>
    <name evidence="2" type="ORF">Tco_0769419</name>
    <name evidence="3" type="ORF">Tco_0861403</name>
</gene>
<dbReference type="EMBL" id="BQNB010013306">
    <property type="protein sequence ID" value="GJT14361.1"/>
    <property type="molecule type" value="Genomic_DNA"/>
</dbReference>
<evidence type="ECO:0000313" key="2">
    <source>
        <dbReference type="EMBL" id="GJS86783.1"/>
    </source>
</evidence>
<keyword evidence="1" id="KW-0812">Transmembrane</keyword>
<evidence type="ECO:0000313" key="3">
    <source>
        <dbReference type="EMBL" id="GJT14361.1"/>
    </source>
</evidence>
<protein>
    <submittedName>
        <fullName evidence="2">Uncharacterized protein</fullName>
    </submittedName>
</protein>